<keyword evidence="2" id="KW-0732">Signal</keyword>
<evidence type="ECO:0000313" key="4">
    <source>
        <dbReference type="Proteomes" id="UP001055108"/>
    </source>
</evidence>
<evidence type="ECO:0000256" key="1">
    <source>
        <dbReference type="SAM" id="MobiDB-lite"/>
    </source>
</evidence>
<reference evidence="3" key="2">
    <citation type="submission" date="2021-08" db="EMBL/GenBank/DDBJ databases">
        <authorList>
            <person name="Tani A."/>
            <person name="Ola A."/>
            <person name="Ogura Y."/>
            <person name="Katsura K."/>
            <person name="Hayashi T."/>
        </authorList>
    </citation>
    <scope>NUCLEOTIDE SEQUENCE</scope>
    <source>
        <strain evidence="3">NBRC 103626</strain>
    </source>
</reference>
<evidence type="ECO:0000313" key="3">
    <source>
        <dbReference type="EMBL" id="GJD79155.1"/>
    </source>
</evidence>
<protein>
    <submittedName>
        <fullName evidence="3">Uncharacterized protein</fullName>
    </submittedName>
</protein>
<name>A0AA37MAQ1_9HYPH</name>
<proteinExistence type="predicted"/>
<dbReference type="AlphaFoldDB" id="A0AA37MAQ1"/>
<feature type="signal peptide" evidence="2">
    <location>
        <begin position="1"/>
        <end position="23"/>
    </location>
</feature>
<reference evidence="3" key="1">
    <citation type="journal article" date="2016" name="Front. Microbiol.">
        <title>Genome Sequence of the Piezophilic, Mesophilic Sulfate-Reducing Bacterium Desulfovibrio indicus J2T.</title>
        <authorList>
            <person name="Cao J."/>
            <person name="Maignien L."/>
            <person name="Shao Z."/>
            <person name="Alain K."/>
            <person name="Jebbar M."/>
        </authorList>
    </citation>
    <scope>NUCLEOTIDE SEQUENCE</scope>
    <source>
        <strain evidence="3">NBRC 103626</strain>
    </source>
</reference>
<accession>A0AA37MAQ1</accession>
<feature type="compositionally biased region" description="Basic residues" evidence="1">
    <location>
        <begin position="70"/>
        <end position="80"/>
    </location>
</feature>
<feature type="region of interest" description="Disordered" evidence="1">
    <location>
        <begin position="59"/>
        <end position="80"/>
    </location>
</feature>
<dbReference type="EMBL" id="BPQM01000053">
    <property type="protein sequence ID" value="GJD79155.1"/>
    <property type="molecule type" value="Genomic_DNA"/>
</dbReference>
<comment type="caution">
    <text evidence="3">The sequence shown here is derived from an EMBL/GenBank/DDBJ whole genome shotgun (WGS) entry which is preliminary data.</text>
</comment>
<feature type="chain" id="PRO_5041456425" evidence="2">
    <location>
        <begin position="24"/>
        <end position="80"/>
    </location>
</feature>
<gene>
    <name evidence="3" type="ORF">NBEOAGPD_2376</name>
</gene>
<sequence>MSHRFLTAALAITLAAPAGAALAQGPTPFTASPAAASLGYTAAPATMAVALPELSVRIPPADPATTGSIRPRHGHARTGQ</sequence>
<dbReference type="RefSeq" id="WP_238303075.1">
    <property type="nucleotide sequence ID" value="NZ_BPQM01000053.1"/>
</dbReference>
<dbReference type="Proteomes" id="UP001055108">
    <property type="component" value="Unassembled WGS sequence"/>
</dbReference>
<evidence type="ECO:0000256" key="2">
    <source>
        <dbReference type="SAM" id="SignalP"/>
    </source>
</evidence>
<organism evidence="3 4">
    <name type="scientific">Methylobacterium gregans</name>
    <dbReference type="NCBI Taxonomy" id="374424"/>
    <lineage>
        <taxon>Bacteria</taxon>
        <taxon>Pseudomonadati</taxon>
        <taxon>Pseudomonadota</taxon>
        <taxon>Alphaproteobacteria</taxon>
        <taxon>Hyphomicrobiales</taxon>
        <taxon>Methylobacteriaceae</taxon>
        <taxon>Methylobacterium</taxon>
    </lineage>
</organism>
<keyword evidence="4" id="KW-1185">Reference proteome</keyword>